<comment type="caution">
    <text evidence="1">The sequence shown here is derived from an EMBL/GenBank/DDBJ whole genome shotgun (WGS) entry which is preliminary data.</text>
</comment>
<dbReference type="Proteomes" id="UP000814128">
    <property type="component" value="Unassembled WGS sequence"/>
</dbReference>
<evidence type="ECO:0000313" key="1">
    <source>
        <dbReference type="EMBL" id="KAI0029370.1"/>
    </source>
</evidence>
<keyword evidence="2" id="KW-1185">Reference proteome</keyword>
<name>A0ACB8QCG4_9AGAM</name>
<reference evidence="1" key="1">
    <citation type="submission" date="2021-02" db="EMBL/GenBank/DDBJ databases">
        <authorList>
            <consortium name="DOE Joint Genome Institute"/>
            <person name="Ahrendt S."/>
            <person name="Looney B.P."/>
            <person name="Miyauchi S."/>
            <person name="Morin E."/>
            <person name="Drula E."/>
            <person name="Courty P.E."/>
            <person name="Chicoki N."/>
            <person name="Fauchery L."/>
            <person name="Kohler A."/>
            <person name="Kuo A."/>
            <person name="Labutti K."/>
            <person name="Pangilinan J."/>
            <person name="Lipzen A."/>
            <person name="Riley R."/>
            <person name="Andreopoulos W."/>
            <person name="He G."/>
            <person name="Johnson J."/>
            <person name="Barry K.W."/>
            <person name="Grigoriev I.V."/>
            <person name="Nagy L."/>
            <person name="Hibbett D."/>
            <person name="Henrissat B."/>
            <person name="Matheny P.B."/>
            <person name="Labbe J."/>
            <person name="Martin F."/>
        </authorList>
    </citation>
    <scope>NUCLEOTIDE SEQUENCE</scope>
    <source>
        <strain evidence="1">EC-137</strain>
    </source>
</reference>
<protein>
    <submittedName>
        <fullName evidence="1">Uncharacterized protein</fullName>
    </submittedName>
</protein>
<evidence type="ECO:0000313" key="2">
    <source>
        <dbReference type="Proteomes" id="UP000814128"/>
    </source>
</evidence>
<gene>
    <name evidence="1" type="ORF">K488DRAFT_80217</name>
</gene>
<organism evidence="1 2">
    <name type="scientific">Vararia minispora EC-137</name>
    <dbReference type="NCBI Taxonomy" id="1314806"/>
    <lineage>
        <taxon>Eukaryota</taxon>
        <taxon>Fungi</taxon>
        <taxon>Dikarya</taxon>
        <taxon>Basidiomycota</taxon>
        <taxon>Agaricomycotina</taxon>
        <taxon>Agaricomycetes</taxon>
        <taxon>Russulales</taxon>
        <taxon>Lachnocladiaceae</taxon>
        <taxon>Vararia</taxon>
    </lineage>
</organism>
<dbReference type="EMBL" id="MU273681">
    <property type="protein sequence ID" value="KAI0029370.1"/>
    <property type="molecule type" value="Genomic_DNA"/>
</dbReference>
<reference evidence="1" key="2">
    <citation type="journal article" date="2022" name="New Phytol.">
        <title>Evolutionary transition to the ectomycorrhizal habit in the genomes of a hyperdiverse lineage of mushroom-forming fungi.</title>
        <authorList>
            <person name="Looney B."/>
            <person name="Miyauchi S."/>
            <person name="Morin E."/>
            <person name="Drula E."/>
            <person name="Courty P.E."/>
            <person name="Kohler A."/>
            <person name="Kuo A."/>
            <person name="LaButti K."/>
            <person name="Pangilinan J."/>
            <person name="Lipzen A."/>
            <person name="Riley R."/>
            <person name="Andreopoulos W."/>
            <person name="He G."/>
            <person name="Johnson J."/>
            <person name="Nolan M."/>
            <person name="Tritt A."/>
            <person name="Barry K.W."/>
            <person name="Grigoriev I.V."/>
            <person name="Nagy L.G."/>
            <person name="Hibbett D."/>
            <person name="Henrissat B."/>
            <person name="Matheny P.B."/>
            <person name="Labbe J."/>
            <person name="Martin F.M."/>
        </authorList>
    </citation>
    <scope>NUCLEOTIDE SEQUENCE</scope>
    <source>
        <strain evidence="1">EC-137</strain>
    </source>
</reference>
<sequence>MPCKNPVCVVVTGASSGLGRAVTELALQEGCNVVATLRTPSMLDDLTAQYEPSRLLVLPLDVSVKDDVTAAFARARVAFGCIDVVYSNAGYTIVGEVEDAPDALTRPLFDTNFWGAVYVAQEALRFFRDVNQSPGGRLLQVSSFLGYASIPSAAFYSLEALTEGMVQELSEGWNIKTTIIQPGLYPTKILSSKMAVHPLSAKYCASDNQSRAVRDGLASATATRKSVAKYAAQVFRLAQLDEPPLRLALGDDALAAMRGKVEQLVKEMDDYAIWSADLDL</sequence>
<proteinExistence type="predicted"/>
<accession>A0ACB8QCG4</accession>